<evidence type="ECO:0008006" key="3">
    <source>
        <dbReference type="Google" id="ProtNLM"/>
    </source>
</evidence>
<name>A0A2G7G4K4_9EURO</name>
<evidence type="ECO:0000313" key="1">
    <source>
        <dbReference type="EMBL" id="PIG87786.1"/>
    </source>
</evidence>
<accession>A0A2G7G4K4</accession>
<gene>
    <name evidence="1" type="ORF">AARAC_011985</name>
</gene>
<dbReference type="STRING" id="656916.A0A2G7G4K4"/>
<comment type="caution">
    <text evidence="1">The sequence shown here is derived from an EMBL/GenBank/DDBJ whole genome shotgun (WGS) entry which is preliminary data.</text>
</comment>
<keyword evidence="2" id="KW-1185">Reference proteome</keyword>
<dbReference type="AlphaFoldDB" id="A0A2G7G4K4"/>
<reference evidence="1 2" key="1">
    <citation type="submission" date="2017-05" db="EMBL/GenBank/DDBJ databases">
        <title>Genome sequence for an aflatoxigenic pathogen of Argentinian peanut, Aspergillus arachidicola.</title>
        <authorList>
            <person name="Moore G."/>
            <person name="Beltz S.B."/>
            <person name="Mack B.M."/>
        </authorList>
    </citation>
    <scope>NUCLEOTIDE SEQUENCE [LARGE SCALE GENOMIC DNA]</scope>
    <source>
        <strain evidence="1 2">CBS 117610</strain>
    </source>
</reference>
<protein>
    <recommendedName>
        <fullName evidence="3">F-box domain protein</fullName>
    </recommendedName>
</protein>
<dbReference type="EMBL" id="NEXV01000139">
    <property type="protein sequence ID" value="PIG87786.1"/>
    <property type="molecule type" value="Genomic_DNA"/>
</dbReference>
<sequence length="269" mass="31780">MRQWRMLHLGPVEENAYIRRSRSRIQDPEAEADLVAFLQDTQHRTDRAHVILLTYGCLSDIQLQSYCIDAPPSPTSSHRPFNGIDLRAYLDSDEQKEAFLPHLRFLRKLSLSIDNTNDNSQLHDWHEGFYTRRLEVLELRIYREAHFLSSMLWASFSRLRKLVLYNFALEDRRLEGKILPWCFQNKLHTLGLDAMFVTTRRLTGRSFMNWLMSKDTDRWKHHPSDGDGVNSSRRDIYKGVMFPATVQAMTSPERLVRLIMMSQQFRSYN</sequence>
<evidence type="ECO:0000313" key="2">
    <source>
        <dbReference type="Proteomes" id="UP000231358"/>
    </source>
</evidence>
<organism evidence="1 2">
    <name type="scientific">Aspergillus arachidicola</name>
    <dbReference type="NCBI Taxonomy" id="656916"/>
    <lineage>
        <taxon>Eukaryota</taxon>
        <taxon>Fungi</taxon>
        <taxon>Dikarya</taxon>
        <taxon>Ascomycota</taxon>
        <taxon>Pezizomycotina</taxon>
        <taxon>Eurotiomycetes</taxon>
        <taxon>Eurotiomycetidae</taxon>
        <taxon>Eurotiales</taxon>
        <taxon>Aspergillaceae</taxon>
        <taxon>Aspergillus</taxon>
        <taxon>Aspergillus subgen. Circumdati</taxon>
    </lineage>
</organism>
<proteinExistence type="predicted"/>
<dbReference type="Proteomes" id="UP000231358">
    <property type="component" value="Unassembled WGS sequence"/>
</dbReference>